<evidence type="ECO:0000313" key="1">
    <source>
        <dbReference type="EMBL" id="KAI9389985.1"/>
    </source>
</evidence>
<sequence>MTLHMWWREMSSLRLINPQIMVSYLGRGWKIIEWGNVLLLTRENIILLTLHCGRYKSHKYLKFIIRLHCTISDVYLFLQAAKPGDPSWESPWGPGRPGWHIECSAMSAHYLTFKFDIHGGGIDLIFPHHENEIAQSCAACEESSVSYWLHNGHVTNNNEKMSKSLGNFFTIHQITERYYPLALRHFLISAHYRSPLNYFVLQLEGASDAVFYI</sequence>
<name>A0ACC0SL74_POPTR</name>
<accession>A0ACC0SL74</accession>
<dbReference type="EMBL" id="CM009297">
    <property type="protein sequence ID" value="KAI9389985.1"/>
    <property type="molecule type" value="Genomic_DNA"/>
</dbReference>
<organism evidence="1 2">
    <name type="scientific">Populus trichocarpa</name>
    <name type="common">Western balsam poplar</name>
    <name type="synonym">Populus balsamifera subsp. trichocarpa</name>
    <dbReference type="NCBI Taxonomy" id="3694"/>
    <lineage>
        <taxon>Eukaryota</taxon>
        <taxon>Viridiplantae</taxon>
        <taxon>Streptophyta</taxon>
        <taxon>Embryophyta</taxon>
        <taxon>Tracheophyta</taxon>
        <taxon>Spermatophyta</taxon>
        <taxon>Magnoliopsida</taxon>
        <taxon>eudicotyledons</taxon>
        <taxon>Gunneridae</taxon>
        <taxon>Pentapetalae</taxon>
        <taxon>rosids</taxon>
        <taxon>fabids</taxon>
        <taxon>Malpighiales</taxon>
        <taxon>Salicaceae</taxon>
        <taxon>Saliceae</taxon>
        <taxon>Populus</taxon>
    </lineage>
</organism>
<proteinExistence type="predicted"/>
<gene>
    <name evidence="1" type="ORF">POPTR_008G122901v4</name>
</gene>
<keyword evidence="2" id="KW-1185">Reference proteome</keyword>
<dbReference type="Proteomes" id="UP000006729">
    <property type="component" value="Chromosome 8"/>
</dbReference>
<reference evidence="1 2" key="1">
    <citation type="journal article" date="2006" name="Science">
        <title>The genome of black cottonwood, Populus trichocarpa (Torr. &amp; Gray).</title>
        <authorList>
            <person name="Tuskan G.A."/>
            <person name="Difazio S."/>
            <person name="Jansson S."/>
            <person name="Bohlmann J."/>
            <person name="Grigoriev I."/>
            <person name="Hellsten U."/>
            <person name="Putnam N."/>
            <person name="Ralph S."/>
            <person name="Rombauts S."/>
            <person name="Salamov A."/>
            <person name="Schein J."/>
            <person name="Sterck L."/>
            <person name="Aerts A."/>
            <person name="Bhalerao R.R."/>
            <person name="Bhalerao R.P."/>
            <person name="Blaudez D."/>
            <person name="Boerjan W."/>
            <person name="Brun A."/>
            <person name="Brunner A."/>
            <person name="Busov V."/>
            <person name="Campbell M."/>
            <person name="Carlson J."/>
            <person name="Chalot M."/>
            <person name="Chapman J."/>
            <person name="Chen G.L."/>
            <person name="Cooper D."/>
            <person name="Coutinho P.M."/>
            <person name="Couturier J."/>
            <person name="Covert S."/>
            <person name="Cronk Q."/>
            <person name="Cunningham R."/>
            <person name="Davis J."/>
            <person name="Degroeve S."/>
            <person name="Dejardin A."/>
            <person name="Depamphilis C."/>
            <person name="Detter J."/>
            <person name="Dirks B."/>
            <person name="Dubchak I."/>
            <person name="Duplessis S."/>
            <person name="Ehlting J."/>
            <person name="Ellis B."/>
            <person name="Gendler K."/>
            <person name="Goodstein D."/>
            <person name="Gribskov M."/>
            <person name="Grimwood J."/>
            <person name="Groover A."/>
            <person name="Gunter L."/>
            <person name="Hamberger B."/>
            <person name="Heinze B."/>
            <person name="Helariutta Y."/>
            <person name="Henrissat B."/>
            <person name="Holligan D."/>
            <person name="Holt R."/>
            <person name="Huang W."/>
            <person name="Islam-Faridi N."/>
            <person name="Jones S."/>
            <person name="Jones-Rhoades M."/>
            <person name="Jorgensen R."/>
            <person name="Joshi C."/>
            <person name="Kangasjarvi J."/>
            <person name="Karlsson J."/>
            <person name="Kelleher C."/>
            <person name="Kirkpatrick R."/>
            <person name="Kirst M."/>
            <person name="Kohler A."/>
            <person name="Kalluri U."/>
            <person name="Larimer F."/>
            <person name="Leebens-Mack J."/>
            <person name="Leple J.C."/>
            <person name="Locascio P."/>
            <person name="Lou Y."/>
            <person name="Lucas S."/>
            <person name="Martin F."/>
            <person name="Montanini B."/>
            <person name="Napoli C."/>
            <person name="Nelson D.R."/>
            <person name="Nelson C."/>
            <person name="Nieminen K."/>
            <person name="Nilsson O."/>
            <person name="Pereda V."/>
            <person name="Peter G."/>
            <person name="Philippe R."/>
            <person name="Pilate G."/>
            <person name="Poliakov A."/>
            <person name="Razumovskaya J."/>
            <person name="Richardson P."/>
            <person name="Rinaldi C."/>
            <person name="Ritland K."/>
            <person name="Rouze P."/>
            <person name="Ryaboy D."/>
            <person name="Schmutz J."/>
            <person name="Schrader J."/>
            <person name="Segerman B."/>
            <person name="Shin H."/>
            <person name="Siddiqui A."/>
            <person name="Sterky F."/>
            <person name="Terry A."/>
            <person name="Tsai C.J."/>
            <person name="Uberbacher E."/>
            <person name="Unneberg P."/>
            <person name="Vahala J."/>
            <person name="Wall K."/>
            <person name="Wessler S."/>
            <person name="Yang G."/>
            <person name="Yin T."/>
            <person name="Douglas C."/>
            <person name="Marra M."/>
            <person name="Sandberg G."/>
            <person name="Van de Peer Y."/>
            <person name="Rokhsar D."/>
        </authorList>
    </citation>
    <scope>NUCLEOTIDE SEQUENCE [LARGE SCALE GENOMIC DNA]</scope>
    <source>
        <strain evidence="2">cv. Nisqually</strain>
    </source>
</reference>
<evidence type="ECO:0000313" key="2">
    <source>
        <dbReference type="Proteomes" id="UP000006729"/>
    </source>
</evidence>
<protein>
    <submittedName>
        <fullName evidence="1">Uncharacterized protein</fullName>
    </submittedName>
</protein>
<comment type="caution">
    <text evidence="1">The sequence shown here is derived from an EMBL/GenBank/DDBJ whole genome shotgun (WGS) entry which is preliminary data.</text>
</comment>